<keyword evidence="1" id="KW-0732">Signal</keyword>
<proteinExistence type="predicted"/>
<name>A0A067RN83_ZOONE</name>
<dbReference type="Proteomes" id="UP000027135">
    <property type="component" value="Unassembled WGS sequence"/>
</dbReference>
<gene>
    <name evidence="2" type="ORF">L798_00132</name>
</gene>
<keyword evidence="3" id="KW-1185">Reference proteome</keyword>
<accession>A0A067RN83</accession>
<evidence type="ECO:0000313" key="3">
    <source>
        <dbReference type="Proteomes" id="UP000027135"/>
    </source>
</evidence>
<evidence type="ECO:0008006" key="4">
    <source>
        <dbReference type="Google" id="ProtNLM"/>
    </source>
</evidence>
<dbReference type="EMBL" id="KK852405">
    <property type="protein sequence ID" value="KDR24513.1"/>
    <property type="molecule type" value="Genomic_DNA"/>
</dbReference>
<evidence type="ECO:0000256" key="1">
    <source>
        <dbReference type="SAM" id="SignalP"/>
    </source>
</evidence>
<feature type="chain" id="PRO_5001645402" description="Ig-like domain-containing protein" evidence="1">
    <location>
        <begin position="37"/>
        <end position="295"/>
    </location>
</feature>
<feature type="signal peptide" evidence="1">
    <location>
        <begin position="1"/>
        <end position="36"/>
    </location>
</feature>
<evidence type="ECO:0000313" key="2">
    <source>
        <dbReference type="EMBL" id="KDR24513.1"/>
    </source>
</evidence>
<protein>
    <recommendedName>
        <fullName evidence="4">Ig-like domain-containing protein</fullName>
    </recommendedName>
</protein>
<dbReference type="OrthoDB" id="8188865at2759"/>
<dbReference type="InParanoid" id="A0A067RN83"/>
<dbReference type="AlphaFoldDB" id="A0A067RN83"/>
<sequence>MIMASMVQVSVTSRWSFTHLFMFFLWMCAFLHGGNALVPVATAQKGFVPSFAWFDGTPNTTAVQEKPQHQQQKESINVAYQNHYLQHLSPQLSSTSPWAPSTSSPPPHYSVAVSMQRPDLLILLCQVQEPLEHISWLWYPCPNRDSSDDGILIADGTTVSNASLYAVRIIGENGVFISELHILQNPLQPGIAGLYRCEAWPHGAGKDSANYQASSTYHDEFVIGGHFMINSCFYDPHKHKYYHQHYGPSTYNHKLQKSYRTPRTEGANDVTANIIDGRSEVNRSQMTRNKLTDVL</sequence>
<reference evidence="2 3" key="1">
    <citation type="journal article" date="2014" name="Nat. Commun.">
        <title>Molecular traces of alternative social organization in a termite genome.</title>
        <authorList>
            <person name="Terrapon N."/>
            <person name="Li C."/>
            <person name="Robertson H.M."/>
            <person name="Ji L."/>
            <person name="Meng X."/>
            <person name="Booth W."/>
            <person name="Chen Z."/>
            <person name="Childers C.P."/>
            <person name="Glastad K.M."/>
            <person name="Gokhale K."/>
            <person name="Gowin J."/>
            <person name="Gronenberg W."/>
            <person name="Hermansen R.A."/>
            <person name="Hu H."/>
            <person name="Hunt B.G."/>
            <person name="Huylmans A.K."/>
            <person name="Khalil S.M."/>
            <person name="Mitchell R.D."/>
            <person name="Munoz-Torres M.C."/>
            <person name="Mustard J.A."/>
            <person name="Pan H."/>
            <person name="Reese J.T."/>
            <person name="Scharf M.E."/>
            <person name="Sun F."/>
            <person name="Vogel H."/>
            <person name="Xiao J."/>
            <person name="Yang W."/>
            <person name="Yang Z."/>
            <person name="Yang Z."/>
            <person name="Zhou J."/>
            <person name="Zhu J."/>
            <person name="Brent C.S."/>
            <person name="Elsik C.G."/>
            <person name="Goodisman M.A."/>
            <person name="Liberles D.A."/>
            <person name="Roe R.M."/>
            <person name="Vargo E.L."/>
            <person name="Vilcinskas A."/>
            <person name="Wang J."/>
            <person name="Bornberg-Bauer E."/>
            <person name="Korb J."/>
            <person name="Zhang G."/>
            <person name="Liebig J."/>
        </authorList>
    </citation>
    <scope>NUCLEOTIDE SEQUENCE [LARGE SCALE GENOMIC DNA]</scope>
    <source>
        <tissue evidence="2">Whole organism</tissue>
    </source>
</reference>
<organism evidence="2 3">
    <name type="scientific">Zootermopsis nevadensis</name>
    <name type="common">Dampwood termite</name>
    <dbReference type="NCBI Taxonomy" id="136037"/>
    <lineage>
        <taxon>Eukaryota</taxon>
        <taxon>Metazoa</taxon>
        <taxon>Ecdysozoa</taxon>
        <taxon>Arthropoda</taxon>
        <taxon>Hexapoda</taxon>
        <taxon>Insecta</taxon>
        <taxon>Pterygota</taxon>
        <taxon>Neoptera</taxon>
        <taxon>Polyneoptera</taxon>
        <taxon>Dictyoptera</taxon>
        <taxon>Blattodea</taxon>
        <taxon>Blattoidea</taxon>
        <taxon>Termitoidae</taxon>
        <taxon>Termopsidae</taxon>
        <taxon>Zootermopsis</taxon>
    </lineage>
</organism>